<dbReference type="GO" id="GO:0035336">
    <property type="term" value="P:long-chain fatty-acyl-CoA metabolic process"/>
    <property type="evidence" value="ECO:0007669"/>
    <property type="project" value="TreeGrafter"/>
</dbReference>
<comment type="function">
    <text evidence="4">Catalyzes the reduction of fatty acyl-CoA to fatty alcohols.</text>
</comment>
<organism evidence="8 9">
    <name type="scientific">Lutzomyia longipalpis</name>
    <name type="common">Sand fly</name>
    <dbReference type="NCBI Taxonomy" id="7200"/>
    <lineage>
        <taxon>Eukaryota</taxon>
        <taxon>Metazoa</taxon>
        <taxon>Ecdysozoa</taxon>
        <taxon>Arthropoda</taxon>
        <taxon>Hexapoda</taxon>
        <taxon>Insecta</taxon>
        <taxon>Pterygota</taxon>
        <taxon>Neoptera</taxon>
        <taxon>Endopterygota</taxon>
        <taxon>Diptera</taxon>
        <taxon>Nematocera</taxon>
        <taxon>Psychodoidea</taxon>
        <taxon>Psychodidae</taxon>
        <taxon>Lutzomyia</taxon>
        <taxon>Lutzomyia</taxon>
    </lineage>
</organism>
<comment type="similarity">
    <text evidence="1 4">Belongs to the fatty acyl-CoA reductase family.</text>
</comment>
<dbReference type="InterPro" id="IPR036291">
    <property type="entry name" value="NAD(P)-bd_dom_sf"/>
</dbReference>
<dbReference type="EMBL" id="GITU01003071">
    <property type="protein sequence ID" value="MBC1171774.1"/>
    <property type="molecule type" value="Transcribed_RNA"/>
</dbReference>
<proteinExistence type="inferred from homology"/>
<evidence type="ECO:0000259" key="5">
    <source>
        <dbReference type="Pfam" id="PF03015"/>
    </source>
</evidence>
<dbReference type="PANTHER" id="PTHR11011:SF116">
    <property type="entry name" value="FATTY ACYL-COA REDUCTASE CG5065-RELATED"/>
    <property type="match status" value="1"/>
</dbReference>
<dbReference type="EC" id="1.2.1.84" evidence="4"/>
<feature type="domain" description="Fatty acyl-CoA reductase C-terminal" evidence="5">
    <location>
        <begin position="300"/>
        <end position="395"/>
    </location>
</feature>
<evidence type="ECO:0000256" key="1">
    <source>
        <dbReference type="ARBA" id="ARBA00005928"/>
    </source>
</evidence>
<reference evidence="9" key="1">
    <citation type="submission" date="2012-05" db="EMBL/GenBank/DDBJ databases">
        <title>Whole Genome Assembly of Lutzomyia longipalpis.</title>
        <authorList>
            <person name="Richards S."/>
            <person name="Qu C."/>
            <person name="Dillon R."/>
            <person name="Worley K."/>
            <person name="Scherer S."/>
            <person name="Batterton M."/>
            <person name="Taylor A."/>
            <person name="Hawes A."/>
            <person name="Hernandez B."/>
            <person name="Kovar C."/>
            <person name="Mandapat C."/>
            <person name="Pham C."/>
            <person name="Qu C."/>
            <person name="Jing C."/>
            <person name="Bess C."/>
            <person name="Bandaranaike D."/>
            <person name="Ngo D."/>
            <person name="Ongeri F."/>
            <person name="Arias F."/>
            <person name="Lara F."/>
            <person name="Weissenberger G."/>
            <person name="Kamau G."/>
            <person name="Han H."/>
            <person name="Shen H."/>
            <person name="Dinh H."/>
            <person name="Khalil I."/>
            <person name="Jones J."/>
            <person name="Shafer J."/>
            <person name="Jayaseelan J."/>
            <person name="Quiroz J."/>
            <person name="Blankenburg K."/>
            <person name="Nguyen L."/>
            <person name="Jackson L."/>
            <person name="Francisco L."/>
            <person name="Tang L.-Y."/>
            <person name="Pu L.-L."/>
            <person name="Perales L."/>
            <person name="Lorensuhewa L."/>
            <person name="Munidasa M."/>
            <person name="Coyle M."/>
            <person name="Taylor M."/>
            <person name="Puazo M."/>
            <person name="Firestine M."/>
            <person name="Scheel M."/>
            <person name="Javaid M."/>
            <person name="Wang M."/>
            <person name="Li M."/>
            <person name="Tabassum N."/>
            <person name="Saada N."/>
            <person name="Osuji N."/>
            <person name="Aqrawi P."/>
            <person name="Fu Q."/>
            <person name="Thornton R."/>
            <person name="Raj R."/>
            <person name="Goodspeed R."/>
            <person name="Mata R."/>
            <person name="Najjar R."/>
            <person name="Gubbala S."/>
            <person name="Lee S."/>
            <person name="Denson S."/>
            <person name="Patil S."/>
            <person name="Macmil S."/>
            <person name="Qi S."/>
            <person name="Matskevitch T."/>
            <person name="Palculict T."/>
            <person name="Mathew T."/>
            <person name="Vee V."/>
            <person name="Velamala V."/>
            <person name="Korchina V."/>
            <person name="Cai W."/>
            <person name="Liu W."/>
            <person name="Dai W."/>
            <person name="Zou X."/>
            <person name="Zhu Y."/>
            <person name="Zhang Y."/>
            <person name="Wu Y.-Q."/>
            <person name="Xin Y."/>
            <person name="Nazarath L."/>
            <person name="Kovar C."/>
            <person name="Han Y."/>
            <person name="Muzny D."/>
            <person name="Gibbs R."/>
        </authorList>
    </citation>
    <scope>NUCLEOTIDE SEQUENCE [LARGE SCALE GENOMIC DNA]</scope>
    <source>
        <strain evidence="9">Jacobina</strain>
    </source>
</reference>
<evidence type="ECO:0000313" key="8">
    <source>
        <dbReference type="EnsemblMetazoa" id="LLOJ007709-PA"/>
    </source>
</evidence>
<dbReference type="InterPro" id="IPR026055">
    <property type="entry name" value="FAR"/>
</dbReference>
<evidence type="ECO:0000313" key="7">
    <source>
        <dbReference type="EMBL" id="MBC1171774.1"/>
    </source>
</evidence>
<dbReference type="EnsemblMetazoa" id="LLOJ007709-RA">
    <property type="protein sequence ID" value="LLOJ007709-PA"/>
    <property type="gene ID" value="LLOJ007709"/>
</dbReference>
<dbReference type="AlphaFoldDB" id="A0A1B0CS60"/>
<dbReference type="PANTHER" id="PTHR11011">
    <property type="entry name" value="MALE STERILITY PROTEIN 2-RELATED"/>
    <property type="match status" value="1"/>
</dbReference>
<dbReference type="Pfam" id="PF07993">
    <property type="entry name" value="NAD_binding_4"/>
    <property type="match status" value="1"/>
</dbReference>
<keyword evidence="4" id="KW-0560">Oxidoreductase</keyword>
<dbReference type="VEuPathDB" id="VectorBase:LLOJ007709"/>
<dbReference type="SUPFAM" id="SSF51735">
    <property type="entry name" value="NAD(P)-binding Rossmann-fold domains"/>
    <property type="match status" value="1"/>
</dbReference>
<dbReference type="InterPro" id="IPR033640">
    <property type="entry name" value="FAR_C"/>
</dbReference>
<dbReference type="GO" id="GO:0080019">
    <property type="term" value="F:alcohol-forming very long-chain fatty acyl-CoA reductase activity"/>
    <property type="evidence" value="ECO:0007669"/>
    <property type="project" value="InterPro"/>
</dbReference>
<reference evidence="7" key="2">
    <citation type="journal article" date="2020" name="BMC">
        <title>Leishmania infection induces a limited differential gene expression in the sand fly midgut.</title>
        <authorList>
            <person name="Coutinho-Abreu I.V."/>
            <person name="Serafim T.D."/>
            <person name="Meneses C."/>
            <person name="Kamhawi S."/>
            <person name="Oliveira F."/>
            <person name="Valenzuela J.G."/>
        </authorList>
    </citation>
    <scope>NUCLEOTIDE SEQUENCE</scope>
    <source>
        <strain evidence="7">Jacobina</strain>
        <tissue evidence="7">Midgut</tissue>
    </source>
</reference>
<evidence type="ECO:0000256" key="2">
    <source>
        <dbReference type="ARBA" id="ARBA00022516"/>
    </source>
</evidence>
<name>A0A1B0CS60_LUTLO</name>
<sequence>MLSKPLFKNHSQEAFEKIVPVVGELTAENLDFTPTVLHDITKNVNVIFHSAATIKFNSLLKTAIDINVLGTLRTIELAKKIDNLSAYVYLSTAFCNSNNRGLILEKVYPSLRDPYEMMKLAKTPNILPENTNDSSVKEIIGAHPNTYTFTKQLAENLIVKEMTGMPVAIIRPSVVYGTYEHPVEGWVGNANSGHLGFLAGYVKGVFRTMTGNPSSVIAIIPCDYVINSSLAMAWYVGTRSIYQPEVIHCTSTHEENSITLKELCDTFNKSAAVHPCDTFLWKPHCQLRNSFRYTLFFYLFHILPAMIVWIPEKITGLGKRRMSVLDAMKVFDRGTKAFDYFMNQDFQYSVKNSLRIMSMMTKSDAERYCFDAVQCNWNELILRCFRGIRMFYFKESADTTMRHKIIRKVYVY</sequence>
<protein>
    <recommendedName>
        <fullName evidence="4">Fatty acyl-CoA reductase</fullName>
        <ecNumber evidence="4">1.2.1.84</ecNumber>
    </recommendedName>
</protein>
<dbReference type="CDD" id="cd09071">
    <property type="entry name" value="FAR_C"/>
    <property type="match status" value="1"/>
</dbReference>
<reference evidence="8" key="3">
    <citation type="submission" date="2020-05" db="UniProtKB">
        <authorList>
            <consortium name="EnsemblMetazoa"/>
        </authorList>
    </citation>
    <scope>IDENTIFICATION</scope>
    <source>
        <strain evidence="8">Jacobina</strain>
    </source>
</reference>
<evidence type="ECO:0000313" key="9">
    <source>
        <dbReference type="Proteomes" id="UP000092461"/>
    </source>
</evidence>
<accession>A0A1B0CS60</accession>
<keyword evidence="9" id="KW-1185">Reference proteome</keyword>
<comment type="catalytic activity">
    <reaction evidence="4">
        <text>a long-chain fatty acyl-CoA + 2 NADPH + 2 H(+) = a long-chain primary fatty alcohol + 2 NADP(+) + CoA</text>
        <dbReference type="Rhea" id="RHEA:52716"/>
        <dbReference type="ChEBI" id="CHEBI:15378"/>
        <dbReference type="ChEBI" id="CHEBI:57287"/>
        <dbReference type="ChEBI" id="CHEBI:57783"/>
        <dbReference type="ChEBI" id="CHEBI:58349"/>
        <dbReference type="ChEBI" id="CHEBI:77396"/>
        <dbReference type="ChEBI" id="CHEBI:83139"/>
        <dbReference type="EC" id="1.2.1.84"/>
    </reaction>
</comment>
<dbReference type="VEuPathDB" id="VectorBase:LLONM1_000520"/>
<dbReference type="CDD" id="cd05236">
    <property type="entry name" value="FAR-N_SDR_e"/>
    <property type="match status" value="1"/>
</dbReference>
<dbReference type="Proteomes" id="UP000092461">
    <property type="component" value="Unassembled WGS sequence"/>
</dbReference>
<dbReference type="EMBL" id="AJWK01025651">
    <property type="status" value="NOT_ANNOTATED_CDS"/>
    <property type="molecule type" value="Genomic_DNA"/>
</dbReference>
<feature type="domain" description="Thioester reductase (TE)" evidence="6">
    <location>
        <begin position="3"/>
        <end position="228"/>
    </location>
</feature>
<keyword evidence="2 4" id="KW-0444">Lipid biosynthesis</keyword>
<dbReference type="InterPro" id="IPR013120">
    <property type="entry name" value="FAR_NAD-bd"/>
</dbReference>
<dbReference type="GO" id="GO:0005777">
    <property type="term" value="C:peroxisome"/>
    <property type="evidence" value="ECO:0007669"/>
    <property type="project" value="TreeGrafter"/>
</dbReference>
<keyword evidence="4" id="KW-0521">NADP</keyword>
<dbReference type="Gene3D" id="3.40.50.720">
    <property type="entry name" value="NAD(P)-binding Rossmann-like Domain"/>
    <property type="match status" value="1"/>
</dbReference>
<keyword evidence="3 4" id="KW-0443">Lipid metabolism</keyword>
<evidence type="ECO:0000259" key="6">
    <source>
        <dbReference type="Pfam" id="PF07993"/>
    </source>
</evidence>
<evidence type="ECO:0000256" key="4">
    <source>
        <dbReference type="RuleBase" id="RU363097"/>
    </source>
</evidence>
<dbReference type="GO" id="GO:0102965">
    <property type="term" value="F:alcohol-forming long-chain fatty acyl-CoA reductase activity"/>
    <property type="evidence" value="ECO:0007669"/>
    <property type="project" value="UniProtKB-EC"/>
</dbReference>
<evidence type="ECO:0000256" key="3">
    <source>
        <dbReference type="ARBA" id="ARBA00023098"/>
    </source>
</evidence>
<dbReference type="Pfam" id="PF03015">
    <property type="entry name" value="Sterile"/>
    <property type="match status" value="1"/>
</dbReference>